<gene>
    <name evidence="2" type="ORF">EURHEDRAFT_336934</name>
</gene>
<sequence length="110" mass="12881">MQENVRCRFVAIWACFFCELEAARVGDRWHMSLRLCVVLSYSSTYIELLSTRPAGPMVRRLTTNQEIAGSTPASVIFLFYLFFVLFFSFNVIVYLKGYRFIQVIKRMLCL</sequence>
<keyword evidence="1" id="KW-0472">Membrane</keyword>
<evidence type="ECO:0000256" key="1">
    <source>
        <dbReference type="SAM" id="Phobius"/>
    </source>
</evidence>
<evidence type="ECO:0000313" key="2">
    <source>
        <dbReference type="EMBL" id="EYE96735.1"/>
    </source>
</evidence>
<keyword evidence="1" id="KW-1133">Transmembrane helix</keyword>
<keyword evidence="1" id="KW-0812">Transmembrane</keyword>
<dbReference type="RefSeq" id="XP_040640423.1">
    <property type="nucleotide sequence ID" value="XM_040778385.1"/>
</dbReference>
<dbReference type="AlphaFoldDB" id="A0A017SK89"/>
<dbReference type="GeneID" id="63693509"/>
<dbReference type="OrthoDB" id="4509691at2759"/>
<organism evidence="2 3">
    <name type="scientific">Aspergillus ruber (strain CBS 135680)</name>
    <dbReference type="NCBI Taxonomy" id="1388766"/>
    <lineage>
        <taxon>Eukaryota</taxon>
        <taxon>Fungi</taxon>
        <taxon>Dikarya</taxon>
        <taxon>Ascomycota</taxon>
        <taxon>Pezizomycotina</taxon>
        <taxon>Eurotiomycetes</taxon>
        <taxon>Eurotiomycetidae</taxon>
        <taxon>Eurotiales</taxon>
        <taxon>Aspergillaceae</taxon>
        <taxon>Aspergillus</taxon>
        <taxon>Aspergillus subgen. Aspergillus</taxon>
    </lineage>
</organism>
<dbReference type="EMBL" id="KK088417">
    <property type="protein sequence ID" value="EYE96735.1"/>
    <property type="molecule type" value="Genomic_DNA"/>
</dbReference>
<evidence type="ECO:0000313" key="3">
    <source>
        <dbReference type="Proteomes" id="UP000019804"/>
    </source>
</evidence>
<protein>
    <submittedName>
        <fullName evidence="2">Uncharacterized protein</fullName>
    </submittedName>
</protein>
<name>A0A017SK89_ASPRC</name>
<dbReference type="Proteomes" id="UP000019804">
    <property type="component" value="Unassembled WGS sequence"/>
</dbReference>
<keyword evidence="3" id="KW-1185">Reference proteome</keyword>
<feature type="transmembrane region" description="Helical" evidence="1">
    <location>
        <begin position="75"/>
        <end position="95"/>
    </location>
</feature>
<dbReference type="HOGENOM" id="CLU_2170546_0_0_1"/>
<accession>A0A017SK89</accession>
<proteinExistence type="predicted"/>
<reference evidence="3" key="1">
    <citation type="journal article" date="2014" name="Nat. Commun.">
        <title>Genomic adaptations of the halophilic Dead Sea filamentous fungus Eurotium rubrum.</title>
        <authorList>
            <person name="Kis-Papo T."/>
            <person name="Weig A.R."/>
            <person name="Riley R."/>
            <person name="Persoh D."/>
            <person name="Salamov A."/>
            <person name="Sun H."/>
            <person name="Lipzen A."/>
            <person name="Wasser S.P."/>
            <person name="Rambold G."/>
            <person name="Grigoriev I.V."/>
            <person name="Nevo E."/>
        </authorList>
    </citation>
    <scope>NUCLEOTIDE SEQUENCE [LARGE SCALE GENOMIC DNA]</scope>
    <source>
        <strain evidence="3">CBS 135680</strain>
    </source>
</reference>